<reference evidence="2" key="1">
    <citation type="submission" date="2021-06" db="EMBL/GenBank/DDBJ databases">
        <title>Complete genome sequence of Nocardioides sp. G188.</title>
        <authorList>
            <person name="Im W.-T."/>
        </authorList>
    </citation>
    <scope>NUCLEOTIDE SEQUENCE</scope>
    <source>
        <strain evidence="2">G188</strain>
    </source>
</reference>
<feature type="transmembrane region" description="Helical" evidence="1">
    <location>
        <begin position="21"/>
        <end position="40"/>
    </location>
</feature>
<proteinExistence type="predicted"/>
<sequence>MSAPHAAGPVRRSAADRLWRGYVVALTGVGLVSAVLTWGWGGPTSALLAVGVLAALVRCCLPEVPGRLTARTVADVGLTAGAWTVAVAGLVAVLRLTGLFLLLLAVAGHPAVRRRLRGSPPAPVVTALPAGEPDPAQPDTLPREALSDLEDEALCQAWRRSFRLLETTHGAEERASLAELRGRYLDELDRRHPDGVSRWLASGARAAGNPLPFLADSDGPP</sequence>
<evidence type="ECO:0000313" key="2">
    <source>
        <dbReference type="EMBL" id="QWZ08801.1"/>
    </source>
</evidence>
<evidence type="ECO:0000313" key="3">
    <source>
        <dbReference type="Proteomes" id="UP000683575"/>
    </source>
</evidence>
<dbReference type="Proteomes" id="UP000683575">
    <property type="component" value="Chromosome"/>
</dbReference>
<gene>
    <name evidence="2" type="ORF">KRR39_02810</name>
</gene>
<feature type="transmembrane region" description="Helical" evidence="1">
    <location>
        <begin position="82"/>
        <end position="107"/>
    </location>
</feature>
<keyword evidence="1" id="KW-0472">Membrane</keyword>
<accession>A0A975SZK5</accession>
<keyword evidence="1" id="KW-1133">Transmembrane helix</keyword>
<dbReference type="AlphaFoldDB" id="A0A975SZK5"/>
<keyword evidence="1" id="KW-0812">Transmembrane</keyword>
<protein>
    <submittedName>
        <fullName evidence="2">Uncharacterized protein</fullName>
    </submittedName>
</protein>
<dbReference type="RefSeq" id="WP_216940590.1">
    <property type="nucleotide sequence ID" value="NZ_CP077062.1"/>
</dbReference>
<organism evidence="2 3">
    <name type="scientific">Nocardioides panacis</name>
    <dbReference type="NCBI Taxonomy" id="2849501"/>
    <lineage>
        <taxon>Bacteria</taxon>
        <taxon>Bacillati</taxon>
        <taxon>Actinomycetota</taxon>
        <taxon>Actinomycetes</taxon>
        <taxon>Propionibacteriales</taxon>
        <taxon>Nocardioidaceae</taxon>
        <taxon>Nocardioides</taxon>
    </lineage>
</organism>
<keyword evidence="3" id="KW-1185">Reference proteome</keyword>
<dbReference type="EMBL" id="CP077062">
    <property type="protein sequence ID" value="QWZ08801.1"/>
    <property type="molecule type" value="Genomic_DNA"/>
</dbReference>
<evidence type="ECO:0000256" key="1">
    <source>
        <dbReference type="SAM" id="Phobius"/>
    </source>
</evidence>
<dbReference type="KEGG" id="nps:KRR39_02810"/>
<name>A0A975SZK5_9ACTN</name>